<comment type="caution">
    <text evidence="3">The sequence shown here is derived from an EMBL/GenBank/DDBJ whole genome shotgun (WGS) entry which is preliminary data.</text>
</comment>
<feature type="transmembrane region" description="Helical" evidence="2">
    <location>
        <begin position="241"/>
        <end position="267"/>
    </location>
</feature>
<protein>
    <submittedName>
        <fullName evidence="3">Uncharacterized protein</fullName>
    </submittedName>
</protein>
<keyword evidence="4" id="KW-1185">Reference proteome</keyword>
<keyword evidence="2" id="KW-0472">Membrane</keyword>
<accession>A0A7C8II09</accession>
<proteinExistence type="predicted"/>
<dbReference type="Gene3D" id="1.20.120.20">
    <property type="entry name" value="Apolipoprotein"/>
    <property type="match status" value="1"/>
</dbReference>
<keyword evidence="2" id="KW-0812">Transmembrane</keyword>
<feature type="compositionally biased region" description="Polar residues" evidence="1">
    <location>
        <begin position="137"/>
        <end position="161"/>
    </location>
</feature>
<dbReference type="AlphaFoldDB" id="A0A7C8II09"/>
<feature type="region of interest" description="Disordered" evidence="1">
    <location>
        <begin position="186"/>
        <end position="205"/>
    </location>
</feature>
<feature type="region of interest" description="Disordered" evidence="1">
    <location>
        <begin position="129"/>
        <end position="161"/>
    </location>
</feature>
<reference evidence="3 4" key="1">
    <citation type="submission" date="2020-01" db="EMBL/GenBank/DDBJ databases">
        <authorList>
            <consortium name="DOE Joint Genome Institute"/>
            <person name="Haridas S."/>
            <person name="Albert R."/>
            <person name="Binder M."/>
            <person name="Bloem J."/>
            <person name="Labutti K."/>
            <person name="Salamov A."/>
            <person name="Andreopoulos B."/>
            <person name="Baker S.E."/>
            <person name="Barry K."/>
            <person name="Bills G."/>
            <person name="Bluhm B.H."/>
            <person name="Cannon C."/>
            <person name="Castanera R."/>
            <person name="Culley D.E."/>
            <person name="Daum C."/>
            <person name="Ezra D."/>
            <person name="Gonzalez J.B."/>
            <person name="Henrissat B."/>
            <person name="Kuo A."/>
            <person name="Liang C."/>
            <person name="Lipzen A."/>
            <person name="Lutzoni F."/>
            <person name="Magnuson J."/>
            <person name="Mondo S."/>
            <person name="Nolan M."/>
            <person name="Ohm R."/>
            <person name="Pangilinan J."/>
            <person name="Park H.-J.H."/>
            <person name="Ramirez L."/>
            <person name="Alfaro M."/>
            <person name="Sun H."/>
            <person name="Tritt A."/>
            <person name="Yoshinaga Y."/>
            <person name="Zwiers L.-H.L."/>
            <person name="Turgeon B.G."/>
            <person name="Goodwin S.B."/>
            <person name="Spatafora J.W."/>
            <person name="Crous P.W."/>
            <person name="Grigoriev I.V."/>
        </authorList>
    </citation>
    <scope>NUCLEOTIDE SEQUENCE [LARGE SCALE GENOMIC DNA]</scope>
    <source>
        <strain evidence="3 4">CBS 611.86</strain>
    </source>
</reference>
<evidence type="ECO:0000256" key="1">
    <source>
        <dbReference type="SAM" id="MobiDB-lite"/>
    </source>
</evidence>
<feature type="compositionally biased region" description="Polar residues" evidence="1">
    <location>
        <begin position="189"/>
        <end position="200"/>
    </location>
</feature>
<keyword evidence="2" id="KW-1133">Transmembrane helix</keyword>
<name>A0A7C8II09_9PLEO</name>
<feature type="transmembrane region" description="Helical" evidence="2">
    <location>
        <begin position="450"/>
        <end position="475"/>
    </location>
</feature>
<organism evidence="3 4">
    <name type="scientific">Massariosphaeria phaeospora</name>
    <dbReference type="NCBI Taxonomy" id="100035"/>
    <lineage>
        <taxon>Eukaryota</taxon>
        <taxon>Fungi</taxon>
        <taxon>Dikarya</taxon>
        <taxon>Ascomycota</taxon>
        <taxon>Pezizomycotina</taxon>
        <taxon>Dothideomycetes</taxon>
        <taxon>Pleosporomycetidae</taxon>
        <taxon>Pleosporales</taxon>
        <taxon>Pleosporales incertae sedis</taxon>
        <taxon>Massariosphaeria</taxon>
    </lineage>
</organism>
<gene>
    <name evidence="3" type="ORF">BDV95DRAFT_154720</name>
</gene>
<evidence type="ECO:0000256" key="2">
    <source>
        <dbReference type="SAM" id="Phobius"/>
    </source>
</evidence>
<dbReference type="OrthoDB" id="623670at2759"/>
<sequence length="1232" mass="133287">MFKNRSSKREKGAGQLAISSPIPQPDTQGFADLATENRFQPSTGAADSIPAGHSNGQCLNITADRNEGSSTPPRSQKTPKSHHSSSGSILSNRIFNFLSPLRSNPPSNDNSGQHSLGEKLSLEEPAAVCTRPGSFSDEPQPQHSQESFNSEATGNGYQTSHYSQGSLFGSSKFGNSDLKQVSMLLPYPSKSTPTEHQPTESPMHVSSFYSQTPARFTAWWHRNTDISKDSVVTTQLFQRRMFGLLVIVVMGFTIGLAMGITVIVKVLDQSAGLAQMQLAIGQLSNASLSDARTSSHDSTRIETTIIPTSILLPPLFSTLGGSRTSRGMPTPPPTFILSSSRHLTPGSPTRSATAHRPSLIRTSNQLPVEMVGSELPGDPAMTPSVPGSLEQRKLDATITVTTSIPTPTSLTVTRFWSKESVGLQTSDGGKRRYFSATYKFFKRLWVTAMWFMNITLPLQSLAIMFIILALLFLVIKFRHFLFDPAGYIKKKAKEGMDEFKLKFEGKFNETKEALEGKFNETREQVEKVFEQVGQKGQNLKGDVKSATNKVDNKIDGLGDNVDEKFDKLKGGDRKRDRDTELGLQDITVTTTTTTTALSIMHTIGTTPLAATPGPTPTNARATPTDDYLSGLGDPYTQPWSTGGAGRRYALPTIVSVLGRLAIHAFGDGATTTNAIAGATATMSDEMGTVTTTIQPCTLVNFEPERILVVESTNAIAPRYHVPWKDKRNAVNTSTPSSSAQPRKWSYWEAYSDIRLMAVQACHSIKTYETTDSAHTPEDDELAATVNQLLGKDLGQTLPEVARDGPCAAETEWRASMQKSVELCGNGDEAMKSETAKSIGQSVDAFCKVSGVFGEGKEQEMIEPCGKSEALQARAVDVSSILGRAYNSSHGAVFLSPTTRFYESSSSPGSLPRRADPLITIMPDPFMTQVTKEVHEVSQTSHNAALTGRANPPSPTVITVPSGYDRKACATRLFAQSTGPVEQITYAGTALFTVITTDVATPTAAYSNLGLVEPAWPCPWGVPPGYTSGTIVPSAPIVGELTYQNISLLRAGPDTPLYGACANAKVPPHGLLDEELAIAINWEVFDTGRKPGVVDAVGKPAGLSKLCYRKIKVWGSTSEGQWKDAVFYVGDRCDGCTPNNIDAIGVVAGGDGEGVDVFHRIGFWKGPSSVEADGVEAWMAAAMWVYQDDSLAFWSVFLPRSLSFYAHFSLSSSRANPFYIVLFSMYSFSRIQQ</sequence>
<dbReference type="CDD" id="cd22191">
    <property type="entry name" value="DPBB_RlpA_EXP_N-like"/>
    <property type="match status" value="1"/>
</dbReference>
<evidence type="ECO:0000313" key="3">
    <source>
        <dbReference type="EMBL" id="KAF2877671.1"/>
    </source>
</evidence>
<dbReference type="EMBL" id="JAADJZ010000002">
    <property type="protein sequence ID" value="KAF2877671.1"/>
    <property type="molecule type" value="Genomic_DNA"/>
</dbReference>
<feature type="region of interest" description="Disordered" evidence="1">
    <location>
        <begin position="1"/>
        <end position="89"/>
    </location>
</feature>
<dbReference type="Proteomes" id="UP000481861">
    <property type="component" value="Unassembled WGS sequence"/>
</dbReference>
<evidence type="ECO:0000313" key="4">
    <source>
        <dbReference type="Proteomes" id="UP000481861"/>
    </source>
</evidence>